<dbReference type="OrthoDB" id="9807674at2"/>
<dbReference type="EMBL" id="CP002158">
    <property type="protein sequence ID" value="ADL26462.1"/>
    <property type="molecule type" value="Genomic_DNA"/>
</dbReference>
<keyword evidence="2 5" id="KW-0808">Transferase</keyword>
<dbReference type="PANTHER" id="PTHR22916:SF51">
    <property type="entry name" value="GLYCOSYLTRANSFERASE EPSH-RELATED"/>
    <property type="match status" value="1"/>
</dbReference>
<dbReference type="GO" id="GO:0016758">
    <property type="term" value="F:hexosyltransferase activity"/>
    <property type="evidence" value="ECO:0007669"/>
    <property type="project" value="UniProtKB-ARBA"/>
</dbReference>
<reference evidence="5" key="3">
    <citation type="submission" date="2010-08" db="EMBL/GenBank/DDBJ databases">
        <authorList>
            <person name="Durkin A.S."/>
            <person name="Nelson K.E."/>
            <person name="Morrison M."/>
            <person name="Forsberg C.W."/>
            <person name="Wilson D.B."/>
            <person name="Russell J.B."/>
            <person name="Cann I.K.O."/>
            <person name="Mackie R.I."/>
            <person name="White B.A."/>
        </authorList>
    </citation>
    <scope>NUCLEOTIDE SEQUENCE</scope>
    <source>
        <strain evidence="5">S85</strain>
    </source>
</reference>
<dbReference type="KEGG" id="fsu:Fisuc_2656"/>
<evidence type="ECO:0000313" key="6">
    <source>
        <dbReference type="Proteomes" id="UP000000517"/>
    </source>
</evidence>
<evidence type="ECO:0000256" key="2">
    <source>
        <dbReference type="ARBA" id="ARBA00022679"/>
    </source>
</evidence>
<proteinExistence type="predicted"/>
<dbReference type="CDD" id="cd00761">
    <property type="entry name" value="Glyco_tranf_GTA_type"/>
    <property type="match status" value="1"/>
</dbReference>
<dbReference type="PANTHER" id="PTHR22916">
    <property type="entry name" value="GLYCOSYLTRANSFERASE"/>
    <property type="match status" value="1"/>
</dbReference>
<protein>
    <submittedName>
        <fullName evidence="4">Glycosyl transferase family 2</fullName>
    </submittedName>
    <submittedName>
        <fullName evidence="5">Putative capsular polysaccharide biosynthesis glycosyltransferase</fullName>
    </submittedName>
</protein>
<dbReference type="RefSeq" id="WP_014547253.1">
    <property type="nucleotide sequence ID" value="NC_013410.1"/>
</dbReference>
<evidence type="ECO:0000313" key="5">
    <source>
        <dbReference type="EMBL" id="ADL26462.1"/>
    </source>
</evidence>
<evidence type="ECO:0000256" key="1">
    <source>
        <dbReference type="ARBA" id="ARBA00022676"/>
    </source>
</evidence>
<keyword evidence="7" id="KW-1185">Reference proteome</keyword>
<gene>
    <name evidence="4" type="ordered locus">Fisuc_2656</name>
    <name evidence="5" type="ordered locus">FSU_3225</name>
</gene>
<sequence>MLVSVIIPVFNVQNYVGRTIECIQNQSYRDLEIIIVDDGSTDDSGKICDSFASHDQRIKVFHKQNGGVSKARNYGLAKSQGDCFTFIDADDLVGLDYVRDLVHVMKLYDAGVVRPIWEKCGEIFDYGLSYDENGAFLMEKKDFDSMRYCNSIWGLYDKKFISNLFFKEDIHLCEDTLFNFSAFLMAGKMALTNRACYNYIVRNDSVCNQKIGRKQLTICNAYHEMYNLIEDDEKLKDVVEKFEFGTLINLHRKIVINKTYKEYVDEFKSIRKRIIFLKSKWLKEEKMSTQLSEYIFLYCPAIIANMCYKVKGLLPFIFRR</sequence>
<dbReference type="EMBL" id="CP001792">
    <property type="protein sequence ID" value="ACX76239.1"/>
    <property type="molecule type" value="Genomic_DNA"/>
</dbReference>
<dbReference type="Proteomes" id="UP000001497">
    <property type="component" value="Chromosome"/>
</dbReference>
<feature type="domain" description="Glycosyltransferase 2-like" evidence="3">
    <location>
        <begin position="4"/>
        <end position="158"/>
    </location>
</feature>
<organism evidence="5 6">
    <name type="scientific">Fibrobacter succinogenes (strain ATCC 19169 / S85)</name>
    <dbReference type="NCBI Taxonomy" id="59374"/>
    <lineage>
        <taxon>Bacteria</taxon>
        <taxon>Pseudomonadati</taxon>
        <taxon>Fibrobacterota</taxon>
        <taxon>Fibrobacteria</taxon>
        <taxon>Fibrobacterales</taxon>
        <taxon>Fibrobacteraceae</taxon>
        <taxon>Fibrobacter</taxon>
    </lineage>
</organism>
<dbReference type="Pfam" id="PF00535">
    <property type="entry name" value="Glycos_transf_2"/>
    <property type="match status" value="1"/>
</dbReference>
<name>C9RMK7_FIBSS</name>
<accession>C9RMK7</accession>
<dbReference type="HOGENOM" id="CLU_025996_25_1_0"/>
<dbReference type="SUPFAM" id="SSF53448">
    <property type="entry name" value="Nucleotide-diphospho-sugar transferases"/>
    <property type="match status" value="1"/>
</dbReference>
<dbReference type="STRING" id="59374.FSU_3225"/>
<keyword evidence="1" id="KW-0328">Glycosyltransferase</keyword>
<reference evidence="4 7" key="1">
    <citation type="submission" date="2009-10" db="EMBL/GenBank/DDBJ databases">
        <title>Complete sequence of Fibrobacter succinogenes subsp. succinogenes S85.</title>
        <authorList>
            <consortium name="US DOE Joint Genome Institute"/>
            <person name="Lucas S."/>
            <person name="Copeland A."/>
            <person name="Lapidus A."/>
            <person name="Glavina del Rio T."/>
            <person name="Tice H."/>
            <person name="Bruce D."/>
            <person name="Goodwin L."/>
            <person name="Pitluck S."/>
            <person name="Chertkov O."/>
            <person name="Detter J.C."/>
            <person name="Han C."/>
            <person name="Tapia R."/>
            <person name="Larimer F."/>
            <person name="Land M."/>
            <person name="Hauser L."/>
            <person name="Kyrpides N."/>
            <person name="Mikhailova N."/>
            <person name="Weimer P.J."/>
            <person name="Stevenson D.M."/>
            <person name="Boyum J."/>
            <person name="Brumm P.I."/>
            <person name="Mead D."/>
        </authorList>
    </citation>
    <scope>NUCLEOTIDE SEQUENCE [LARGE SCALE GENOMIC DNA]</scope>
    <source>
        <strain evidence="7">ATCC 19169 / S85</strain>
        <strain evidence="4">S85</strain>
    </source>
</reference>
<evidence type="ECO:0000259" key="3">
    <source>
        <dbReference type="Pfam" id="PF00535"/>
    </source>
</evidence>
<dbReference type="AlphaFoldDB" id="C9RMK7"/>
<dbReference type="KEGG" id="fsc:FSU_3225"/>
<reference evidence="6" key="2">
    <citation type="submission" date="2010-08" db="EMBL/GenBank/DDBJ databases">
        <title>Complete sequence of Fibrobacter succinogenes subsp. succinogenes S85.</title>
        <authorList>
            <person name="Durkin A.S."/>
            <person name="Nelson K.E."/>
            <person name="Morrison M."/>
            <person name="Forsberg C.W."/>
            <person name="Wilson D.B."/>
            <person name="Russell J.B."/>
            <person name="Cann I.K.O."/>
            <person name="Mackie R.I."/>
            <person name="White B.A."/>
        </authorList>
    </citation>
    <scope>NUCLEOTIDE SEQUENCE [LARGE SCALE GENOMIC DNA]</scope>
    <source>
        <strain evidence="6">ATCC 19169 / S85</strain>
    </source>
</reference>
<dbReference type="Proteomes" id="UP000000517">
    <property type="component" value="Chromosome"/>
</dbReference>
<dbReference type="eggNOG" id="COG1215">
    <property type="taxonomic scope" value="Bacteria"/>
</dbReference>
<dbReference type="CAZy" id="GT2">
    <property type="family name" value="Glycosyltransferase Family 2"/>
</dbReference>
<dbReference type="Gene3D" id="3.90.550.10">
    <property type="entry name" value="Spore Coat Polysaccharide Biosynthesis Protein SpsA, Chain A"/>
    <property type="match status" value="1"/>
</dbReference>
<evidence type="ECO:0000313" key="7">
    <source>
        <dbReference type="Proteomes" id="UP000001497"/>
    </source>
</evidence>
<dbReference type="InterPro" id="IPR029044">
    <property type="entry name" value="Nucleotide-diphossugar_trans"/>
</dbReference>
<evidence type="ECO:0000313" key="4">
    <source>
        <dbReference type="EMBL" id="ACX76239.1"/>
    </source>
</evidence>
<dbReference type="InterPro" id="IPR001173">
    <property type="entry name" value="Glyco_trans_2-like"/>
</dbReference>
<dbReference type="PATRIC" id="fig|59374.8.peg.3084"/>